<reference evidence="2 3" key="1">
    <citation type="submission" date="2017-05" db="EMBL/GenBank/DDBJ databases">
        <authorList>
            <person name="Song R."/>
            <person name="Chenine A.L."/>
            <person name="Ruprecht R.M."/>
        </authorList>
    </citation>
    <scope>NUCLEOTIDE SEQUENCE [LARGE SCALE GENOMIC DNA]</scope>
    <source>
        <strain evidence="2 3">CECT 8899</strain>
    </source>
</reference>
<dbReference type="InterPro" id="IPR018723">
    <property type="entry name" value="DUF2254_membrane"/>
</dbReference>
<evidence type="ECO:0000313" key="2">
    <source>
        <dbReference type="EMBL" id="SMY07458.1"/>
    </source>
</evidence>
<dbReference type="RefSeq" id="WP_168770497.1">
    <property type="nucleotide sequence ID" value="NZ_FXZK01000002.1"/>
</dbReference>
<keyword evidence="1" id="KW-0472">Membrane</keyword>
<gene>
    <name evidence="2" type="ORF">LOM8899_01593</name>
</gene>
<keyword evidence="1" id="KW-0812">Transmembrane</keyword>
<feature type="transmembrane region" description="Helical" evidence="1">
    <location>
        <begin position="57"/>
        <end position="83"/>
    </location>
</feature>
<dbReference type="EMBL" id="FXZK01000002">
    <property type="protein sequence ID" value="SMY07458.1"/>
    <property type="molecule type" value="Genomic_DNA"/>
</dbReference>
<feature type="transmembrane region" description="Helical" evidence="1">
    <location>
        <begin position="16"/>
        <end position="37"/>
    </location>
</feature>
<protein>
    <recommendedName>
        <fullName evidence="4">DUF2254 domain-containing protein</fullName>
    </recommendedName>
</protein>
<organism evidence="2 3">
    <name type="scientific">Flavimaricola marinus</name>
    <dbReference type="NCBI Taxonomy" id="1819565"/>
    <lineage>
        <taxon>Bacteria</taxon>
        <taxon>Pseudomonadati</taxon>
        <taxon>Pseudomonadota</taxon>
        <taxon>Alphaproteobacteria</taxon>
        <taxon>Rhodobacterales</taxon>
        <taxon>Paracoccaceae</taxon>
        <taxon>Flavimaricola</taxon>
    </lineage>
</organism>
<name>A0A238LCU9_9RHOB</name>
<proteinExistence type="predicted"/>
<accession>A0A238LCU9</accession>
<sequence length="415" mass="45636">MNTTLLRKARSISRRLWVRVALISVLGFVAIGLAKLFGTLIPSGLAEMAGADALDRLLTIISNSMLTATTFSLTVMVTVHRAASQQWTPRAHRTLLQDTTTQTVLATFVGAYIYAVAAIILLSTPFFGEREVFALYLMTVLVIALIVFVILRWILHLQTWGSLMDTAGRIEVETIREIKNALNAPCLSAHPWTDETVPPDATPVFIDTTAYIQEVYQESLQEIAETADARIYLEAPVGRFVHEGDVIAWMVPERPGLADKIRTAVRTGALRSIAQDPRFGLLQLAEIGSKALSPGINDTGTAIDVVGRLTRILRTTAKADSELLYDRLWVRPFSPDDMIEDAFAVVSRDAGNCVEVHMSLIKNLDALSRLAEPGLANAAQRYGPTAFARAAQMIDFPPDLDRLREITPPAFVPEK</sequence>
<keyword evidence="3" id="KW-1185">Reference proteome</keyword>
<dbReference type="AlphaFoldDB" id="A0A238LCU9"/>
<evidence type="ECO:0000313" key="3">
    <source>
        <dbReference type="Proteomes" id="UP000201613"/>
    </source>
</evidence>
<dbReference type="Pfam" id="PF10011">
    <property type="entry name" value="DUF2254"/>
    <property type="match status" value="1"/>
</dbReference>
<feature type="transmembrane region" description="Helical" evidence="1">
    <location>
        <begin position="133"/>
        <end position="155"/>
    </location>
</feature>
<evidence type="ECO:0008006" key="4">
    <source>
        <dbReference type="Google" id="ProtNLM"/>
    </source>
</evidence>
<dbReference type="Proteomes" id="UP000201613">
    <property type="component" value="Unassembled WGS sequence"/>
</dbReference>
<keyword evidence="1" id="KW-1133">Transmembrane helix</keyword>
<evidence type="ECO:0000256" key="1">
    <source>
        <dbReference type="SAM" id="Phobius"/>
    </source>
</evidence>
<feature type="transmembrane region" description="Helical" evidence="1">
    <location>
        <begin position="104"/>
        <end position="127"/>
    </location>
</feature>